<dbReference type="OrthoDB" id="10253869at2759"/>
<dbReference type="GO" id="GO:0004467">
    <property type="term" value="F:long-chain fatty acid-CoA ligase activity"/>
    <property type="evidence" value="ECO:0007669"/>
    <property type="project" value="TreeGrafter"/>
</dbReference>
<evidence type="ECO:0000256" key="8">
    <source>
        <dbReference type="ARBA" id="ARBA00023033"/>
    </source>
</evidence>
<comment type="caution">
    <text evidence="15">The sequence shown here is derived from an EMBL/GenBank/DDBJ whole genome shotgun (WGS) entry which is preliminary data.</text>
</comment>
<feature type="domain" description="AMP-binding enzyme C-terminal" evidence="14">
    <location>
        <begin position="480"/>
        <end position="555"/>
    </location>
</feature>
<name>A0A6L2PVK9_COPFO</name>
<dbReference type="GO" id="GO:0004497">
    <property type="term" value="F:monooxygenase activity"/>
    <property type="evidence" value="ECO:0007669"/>
    <property type="project" value="UniProtKB-KW"/>
</dbReference>
<dbReference type="PANTHER" id="PTHR24096:SF422">
    <property type="entry name" value="BCDNA.GH02901"/>
    <property type="match status" value="1"/>
</dbReference>
<dbReference type="InterPro" id="IPR025110">
    <property type="entry name" value="AMP-bd_C"/>
</dbReference>
<evidence type="ECO:0000256" key="5">
    <source>
        <dbReference type="ARBA" id="ARBA00022741"/>
    </source>
</evidence>
<keyword evidence="5" id="KW-0547">Nucleotide-binding</keyword>
<keyword evidence="10" id="KW-0455">Luminescence</keyword>
<keyword evidence="7" id="KW-0560">Oxidoreductase</keyword>
<keyword evidence="9" id="KW-0576">Peroxisome</keyword>
<dbReference type="Pfam" id="PF13193">
    <property type="entry name" value="AMP-binding_C"/>
    <property type="match status" value="1"/>
</dbReference>
<dbReference type="EMBL" id="BLKM01000621">
    <property type="protein sequence ID" value="GFG36224.1"/>
    <property type="molecule type" value="Genomic_DNA"/>
</dbReference>
<comment type="catalytic activity">
    <reaction evidence="12">
        <text>firefly D-luciferin + ATP + O2 = firefly oxyluciferin + hnu + AMP + CO2 + diphosphate</text>
        <dbReference type="Rhea" id="RHEA:10732"/>
        <dbReference type="ChEBI" id="CHEBI:15379"/>
        <dbReference type="ChEBI" id="CHEBI:16526"/>
        <dbReference type="ChEBI" id="CHEBI:16792"/>
        <dbReference type="ChEBI" id="CHEBI:30212"/>
        <dbReference type="ChEBI" id="CHEBI:30616"/>
        <dbReference type="ChEBI" id="CHEBI:33019"/>
        <dbReference type="ChEBI" id="CHEBI:58038"/>
        <dbReference type="ChEBI" id="CHEBI:456215"/>
        <dbReference type="EC" id="1.13.12.7"/>
    </reaction>
</comment>
<gene>
    <name evidence="15" type="ORF">Cfor_11305</name>
</gene>
<evidence type="ECO:0000259" key="13">
    <source>
        <dbReference type="Pfam" id="PF00501"/>
    </source>
</evidence>
<evidence type="ECO:0000256" key="2">
    <source>
        <dbReference type="ARBA" id="ARBA00006432"/>
    </source>
</evidence>
<dbReference type="CDD" id="cd05911">
    <property type="entry name" value="Firefly_Luc_like"/>
    <property type="match status" value="1"/>
</dbReference>
<dbReference type="FunFam" id="3.30.300.30:FF:000007">
    <property type="entry name" value="4-coumarate--CoA ligase 2"/>
    <property type="match status" value="1"/>
</dbReference>
<organism evidence="15 16">
    <name type="scientific">Coptotermes formosanus</name>
    <name type="common">Formosan subterranean termite</name>
    <dbReference type="NCBI Taxonomy" id="36987"/>
    <lineage>
        <taxon>Eukaryota</taxon>
        <taxon>Metazoa</taxon>
        <taxon>Ecdysozoa</taxon>
        <taxon>Arthropoda</taxon>
        <taxon>Hexapoda</taxon>
        <taxon>Insecta</taxon>
        <taxon>Pterygota</taxon>
        <taxon>Neoptera</taxon>
        <taxon>Polyneoptera</taxon>
        <taxon>Dictyoptera</taxon>
        <taxon>Blattodea</taxon>
        <taxon>Blattoidea</taxon>
        <taxon>Termitoidae</taxon>
        <taxon>Rhinotermitidae</taxon>
        <taxon>Coptotermes</taxon>
    </lineage>
</organism>
<accession>A0A6L2PVK9</accession>
<evidence type="ECO:0000256" key="6">
    <source>
        <dbReference type="ARBA" id="ARBA00022840"/>
    </source>
</evidence>
<evidence type="ECO:0000259" key="14">
    <source>
        <dbReference type="Pfam" id="PF13193"/>
    </source>
</evidence>
<evidence type="ECO:0000256" key="1">
    <source>
        <dbReference type="ARBA" id="ARBA00004275"/>
    </source>
</evidence>
<dbReference type="GO" id="GO:0005777">
    <property type="term" value="C:peroxisome"/>
    <property type="evidence" value="ECO:0007669"/>
    <property type="project" value="UniProtKB-SubCell"/>
</dbReference>
<evidence type="ECO:0000256" key="7">
    <source>
        <dbReference type="ARBA" id="ARBA00023002"/>
    </source>
</evidence>
<keyword evidence="8" id="KW-0503">Monooxygenase</keyword>
<keyword evidence="6" id="KW-0067">ATP-binding</keyword>
<evidence type="ECO:0000256" key="12">
    <source>
        <dbReference type="ARBA" id="ARBA00048497"/>
    </source>
</evidence>
<dbReference type="FunCoup" id="A0A6L2PVK9">
    <property type="interactions" value="229"/>
</dbReference>
<dbReference type="InParanoid" id="A0A6L2PVK9"/>
<dbReference type="InterPro" id="IPR020845">
    <property type="entry name" value="AMP-binding_CS"/>
</dbReference>
<keyword evidence="16" id="KW-1185">Reference proteome</keyword>
<comment type="subcellular location">
    <subcellularLocation>
        <location evidence="1">Peroxisome</location>
    </subcellularLocation>
</comment>
<dbReference type="GO" id="GO:0005524">
    <property type="term" value="F:ATP binding"/>
    <property type="evidence" value="ECO:0007669"/>
    <property type="project" value="UniProtKB-KW"/>
</dbReference>
<dbReference type="Pfam" id="PF00501">
    <property type="entry name" value="AMP-binding"/>
    <property type="match status" value="1"/>
</dbReference>
<dbReference type="Proteomes" id="UP000502823">
    <property type="component" value="Unassembled WGS sequence"/>
</dbReference>
<dbReference type="PANTHER" id="PTHR24096">
    <property type="entry name" value="LONG-CHAIN-FATTY-ACID--COA LIGASE"/>
    <property type="match status" value="1"/>
</dbReference>
<dbReference type="Gene3D" id="3.40.50.12780">
    <property type="entry name" value="N-terminal domain of ligase-like"/>
    <property type="match status" value="1"/>
</dbReference>
<reference evidence="16" key="1">
    <citation type="submission" date="2020-01" db="EMBL/GenBank/DDBJ databases">
        <title>Draft genome sequence of the Termite Coptotermes fromosanus.</title>
        <authorList>
            <person name="Itakura S."/>
            <person name="Yosikawa Y."/>
            <person name="Umezawa K."/>
        </authorList>
    </citation>
    <scope>NUCLEOTIDE SEQUENCE [LARGE SCALE GENOMIC DNA]</scope>
</reference>
<dbReference type="InterPro" id="IPR000873">
    <property type="entry name" value="AMP-dep_synth/lig_dom"/>
</dbReference>
<evidence type="ECO:0000313" key="15">
    <source>
        <dbReference type="EMBL" id="GFG36224.1"/>
    </source>
</evidence>
<dbReference type="PROSITE" id="PS00455">
    <property type="entry name" value="AMP_BINDING"/>
    <property type="match status" value="1"/>
</dbReference>
<comment type="similarity">
    <text evidence="2">Belongs to the ATP-dependent AMP-binding enzyme family.</text>
</comment>
<dbReference type="GO" id="GO:0046949">
    <property type="term" value="P:fatty-acyl-CoA biosynthetic process"/>
    <property type="evidence" value="ECO:0007669"/>
    <property type="project" value="TreeGrafter"/>
</dbReference>
<keyword evidence="11" id="KW-0599">Photoprotein</keyword>
<dbReference type="InterPro" id="IPR045851">
    <property type="entry name" value="AMP-bd_C_sf"/>
</dbReference>
<evidence type="ECO:0000256" key="11">
    <source>
        <dbReference type="ARBA" id="ARBA00023262"/>
    </source>
</evidence>
<dbReference type="InterPro" id="IPR042099">
    <property type="entry name" value="ANL_N_sf"/>
</dbReference>
<evidence type="ECO:0000313" key="16">
    <source>
        <dbReference type="Proteomes" id="UP000502823"/>
    </source>
</evidence>
<feature type="domain" description="AMP-dependent synthetase/ligase" evidence="13">
    <location>
        <begin position="50"/>
        <end position="429"/>
    </location>
</feature>
<sequence>MHCGRRLLTSGIRLLCRRQRRLLSVSNHLVKSSLPDVEIPDIPVPDCVWQNIDQWPDKVAVECGVTGRRYTYAEIRQLCRRFAASLRRAGLQQGDTLTIVMPNTAEWPIVLLGAMEAGLVVSTANPHYTAGEITRQLRDSQPKAIVTLSAILPTVQEAIKLSGTHPKPLIVIAPGLETASDIPVGTVDLRQMLQDDVDTSGVRFTGTIDDIVVLPYSSGTTGLPKGVMLSHRNIVSNLAQKIGRHEICLCDPALGSHQDVVPAVLPFYHIYGLTDALLGRLAHGCKVVTLPKFEPKSFFKLLDQHQATVLYAAPPLVLFLASHPGVLPKYLQSLRHVFCGAAPLGVLDAERFLRRAPPSTNILQGSYGMTEASPVIAQMVKGSSKYESVGGPIPNTEMKVVDLETGSSMAARQTGEICMRGPQVMKGYFNRPGDTAEIIDSEGWLHTGDLGYYDEEGHFYVVDRLKELIKVKGFQVAPAELEEILRSHPDIDDAAVVGVPDDRAGEVPRAFVVPARPGVSEEDVRQFVAAKLSEHKQLKGGVKFLTSIPKSPSGKILRRELKGVL</sequence>
<evidence type="ECO:0000256" key="4">
    <source>
        <dbReference type="ARBA" id="ARBA00019043"/>
    </source>
</evidence>
<evidence type="ECO:0000256" key="9">
    <source>
        <dbReference type="ARBA" id="ARBA00023140"/>
    </source>
</evidence>
<dbReference type="Gene3D" id="3.30.300.30">
    <property type="match status" value="1"/>
</dbReference>
<dbReference type="GO" id="GO:0008218">
    <property type="term" value="P:bioluminescence"/>
    <property type="evidence" value="ECO:0007669"/>
    <property type="project" value="UniProtKB-KW"/>
</dbReference>
<dbReference type="FunFam" id="3.40.50.12780:FF:000003">
    <property type="entry name" value="Long-chain-fatty-acid--CoA ligase FadD"/>
    <property type="match status" value="1"/>
</dbReference>
<evidence type="ECO:0000256" key="10">
    <source>
        <dbReference type="ARBA" id="ARBA00023223"/>
    </source>
</evidence>
<protein>
    <recommendedName>
        <fullName evidence="4">Luciferin 4-monooxygenase</fullName>
        <ecNumber evidence="3">1.13.12.7</ecNumber>
    </recommendedName>
</protein>
<dbReference type="AlphaFoldDB" id="A0A6L2PVK9"/>
<proteinExistence type="inferred from homology"/>
<dbReference type="EC" id="1.13.12.7" evidence="3"/>
<dbReference type="SUPFAM" id="SSF56801">
    <property type="entry name" value="Acetyl-CoA synthetase-like"/>
    <property type="match status" value="1"/>
</dbReference>
<evidence type="ECO:0000256" key="3">
    <source>
        <dbReference type="ARBA" id="ARBA00012532"/>
    </source>
</evidence>